<protein>
    <submittedName>
        <fullName evidence="1">Uncharacterized protein</fullName>
    </submittedName>
</protein>
<evidence type="ECO:0000313" key="2">
    <source>
        <dbReference type="Proteomes" id="UP000008372"/>
    </source>
</evidence>
<evidence type="ECO:0000313" key="1">
    <source>
        <dbReference type="EMBL" id="GAC03032.1"/>
    </source>
</evidence>
<dbReference type="EMBL" id="BAEK01000005">
    <property type="protein sequence ID" value="GAC03032.1"/>
    <property type="molecule type" value="Genomic_DNA"/>
</dbReference>
<accession>A0ABQ0I129</accession>
<dbReference type="Proteomes" id="UP000008372">
    <property type="component" value="Unassembled WGS sequence"/>
</dbReference>
<proteinExistence type="predicted"/>
<gene>
    <name evidence="1" type="ORF">GAGA_0167</name>
</gene>
<sequence length="46" mass="5380">MLPWIEVVTDKASDTILALYLSWLGDYQRHTHDVKETNHAIDKAKR</sequence>
<reference evidence="1 2" key="1">
    <citation type="journal article" date="2014" name="Environ. Microbiol.">
        <title>Comparative genomics of the marine bacterial genus Glaciecola reveals the high degree of genomic diversity and genomic characteristic for cold adaptation.</title>
        <authorList>
            <person name="Qin Q.L."/>
            <person name="Xie B.B."/>
            <person name="Yu Y."/>
            <person name="Shu Y.L."/>
            <person name="Rong J.C."/>
            <person name="Zhang Y.J."/>
            <person name="Zhao D.L."/>
            <person name="Chen X.L."/>
            <person name="Zhang X.Y."/>
            <person name="Chen B."/>
            <person name="Zhou B.C."/>
            <person name="Zhang Y.Z."/>
        </authorList>
    </citation>
    <scope>NUCLEOTIDE SEQUENCE [LARGE SCALE GENOMIC DNA]</scope>
    <source>
        <strain evidence="1 2">NO2</strain>
    </source>
</reference>
<comment type="caution">
    <text evidence="1">The sequence shown here is derived from an EMBL/GenBank/DDBJ whole genome shotgun (WGS) entry which is preliminary data.</text>
</comment>
<keyword evidence="2" id="KW-1185">Reference proteome</keyword>
<organism evidence="1 2">
    <name type="scientific">Paraglaciecola agarilytica NO2</name>
    <dbReference type="NCBI Taxonomy" id="1125747"/>
    <lineage>
        <taxon>Bacteria</taxon>
        <taxon>Pseudomonadati</taxon>
        <taxon>Pseudomonadota</taxon>
        <taxon>Gammaproteobacteria</taxon>
        <taxon>Alteromonadales</taxon>
        <taxon>Alteromonadaceae</taxon>
        <taxon>Paraglaciecola</taxon>
    </lineage>
</organism>
<name>A0ABQ0I129_9ALTE</name>